<proteinExistence type="predicted"/>
<gene>
    <name evidence="1" type="ORF">LV75_005170</name>
</gene>
<comment type="caution">
    <text evidence="1">The sequence shown here is derived from an EMBL/GenBank/DDBJ whole genome shotgun (WGS) entry which is preliminary data.</text>
</comment>
<dbReference type="RefSeq" id="WP_253889569.1">
    <property type="nucleotide sequence ID" value="NZ_BAAAVB010000008.1"/>
</dbReference>
<organism evidence="1 2">
    <name type="scientific">Actinokineospora diospyrosa</name>
    <dbReference type="NCBI Taxonomy" id="103728"/>
    <lineage>
        <taxon>Bacteria</taxon>
        <taxon>Bacillati</taxon>
        <taxon>Actinomycetota</taxon>
        <taxon>Actinomycetes</taxon>
        <taxon>Pseudonocardiales</taxon>
        <taxon>Pseudonocardiaceae</taxon>
        <taxon>Actinokineospora</taxon>
    </lineage>
</organism>
<sequence>MSMTDLAAVRAVVRDAWTSILAPPLDDLRLLAWSCGEDAWRAPAGVPPVEVDIFSPGFLGGTPLLDLPPRAAADYLGSYALSLLEGLEYQQKQVVFYDILTRAHLITCLNEPRFWDEVIRAHLPAGARAALVPFCASLAEHREALALSEERSNNIVGTSLQ</sequence>
<name>A0ABT1IJA8_9PSEU</name>
<dbReference type="Proteomes" id="UP001205185">
    <property type="component" value="Unassembled WGS sequence"/>
</dbReference>
<protein>
    <recommendedName>
        <fullName evidence="3">Sensory transduction regulator</fullName>
    </recommendedName>
</protein>
<accession>A0ABT1IJA8</accession>
<evidence type="ECO:0000313" key="2">
    <source>
        <dbReference type="Proteomes" id="UP001205185"/>
    </source>
</evidence>
<dbReference type="EMBL" id="JAMTCO010000013">
    <property type="protein sequence ID" value="MCP2272644.1"/>
    <property type="molecule type" value="Genomic_DNA"/>
</dbReference>
<evidence type="ECO:0000313" key="1">
    <source>
        <dbReference type="EMBL" id="MCP2272644.1"/>
    </source>
</evidence>
<reference evidence="1 2" key="1">
    <citation type="submission" date="2022-06" db="EMBL/GenBank/DDBJ databases">
        <title>Genomic Encyclopedia of Archaeal and Bacterial Type Strains, Phase II (KMG-II): from individual species to whole genera.</title>
        <authorList>
            <person name="Goeker M."/>
        </authorList>
    </citation>
    <scope>NUCLEOTIDE SEQUENCE [LARGE SCALE GENOMIC DNA]</scope>
    <source>
        <strain evidence="1 2">DSM 44255</strain>
    </source>
</reference>
<evidence type="ECO:0008006" key="3">
    <source>
        <dbReference type="Google" id="ProtNLM"/>
    </source>
</evidence>
<keyword evidence="2" id="KW-1185">Reference proteome</keyword>